<dbReference type="PROSITE" id="PS50893">
    <property type="entry name" value="ABC_TRANSPORTER_2"/>
    <property type="match status" value="1"/>
</dbReference>
<evidence type="ECO:0000259" key="12">
    <source>
        <dbReference type="PROSITE" id="PS50893"/>
    </source>
</evidence>
<dbReference type="Gene3D" id="3.90.70.10">
    <property type="entry name" value="Cysteine proteinases"/>
    <property type="match status" value="1"/>
</dbReference>
<keyword evidence="16" id="KW-1185">Reference proteome</keyword>
<dbReference type="FunFam" id="3.40.50.300:FF:000299">
    <property type="entry name" value="ABC transporter ATP-binding protein/permease"/>
    <property type="match status" value="1"/>
</dbReference>
<dbReference type="PANTHER" id="PTHR24221">
    <property type="entry name" value="ATP-BINDING CASSETTE SUB-FAMILY B"/>
    <property type="match status" value="1"/>
</dbReference>
<dbReference type="HOGENOM" id="CLU_000604_95_3_10"/>
<gene>
    <name evidence="15" type="ordered locus">Plut_0873</name>
</gene>
<evidence type="ECO:0000256" key="1">
    <source>
        <dbReference type="ARBA" id="ARBA00004651"/>
    </source>
</evidence>
<dbReference type="SMART" id="SM00382">
    <property type="entry name" value="AAA"/>
    <property type="match status" value="1"/>
</dbReference>
<dbReference type="GO" id="GO:0008233">
    <property type="term" value="F:peptidase activity"/>
    <property type="evidence" value="ECO:0007669"/>
    <property type="project" value="InterPro"/>
</dbReference>
<dbReference type="STRING" id="319225.Plut_0873"/>
<feature type="transmembrane region" description="Helical" evidence="11">
    <location>
        <begin position="391"/>
        <end position="412"/>
    </location>
</feature>
<feature type="transmembrane region" description="Helical" evidence="11">
    <location>
        <begin position="209"/>
        <end position="230"/>
    </location>
</feature>
<dbReference type="InterPro" id="IPR003439">
    <property type="entry name" value="ABC_transporter-like_ATP-bd"/>
</dbReference>
<dbReference type="InterPro" id="IPR036640">
    <property type="entry name" value="ABC1_TM_sf"/>
</dbReference>
<dbReference type="PROSITE" id="PS50929">
    <property type="entry name" value="ABC_TM1F"/>
    <property type="match status" value="1"/>
</dbReference>
<dbReference type="GO" id="GO:0005524">
    <property type="term" value="F:ATP binding"/>
    <property type="evidence" value="ECO:0007669"/>
    <property type="project" value="UniProtKB-KW"/>
</dbReference>
<evidence type="ECO:0000256" key="6">
    <source>
        <dbReference type="ARBA" id="ARBA00022840"/>
    </source>
</evidence>
<dbReference type="InterPro" id="IPR039421">
    <property type="entry name" value="Type_1_exporter"/>
</dbReference>
<comment type="subcellular location">
    <subcellularLocation>
        <location evidence="1">Cell membrane</location>
        <topology evidence="1">Multi-pass membrane protein</topology>
    </subcellularLocation>
</comment>
<evidence type="ECO:0000256" key="10">
    <source>
        <dbReference type="ARBA" id="ARBA00043264"/>
    </source>
</evidence>
<keyword evidence="9 11" id="KW-0472">Membrane</keyword>
<sequence>MSFMLFPTKILWEEDRIKTPTVLQMEAVECGAASLGMILAYFGKYVPLEELRVECGVSRDGSKASSLIAAGKRYGLESKGARLDIDDLHRKPLPMILFWNMYHFVVFEGYRKGIYYINDPASGQRKVSAQEFSESYSGVALTFEKTDAFQPGGRPFSLAGALKKRMPGLERALTYIVLASLLLVIPGLVVPSFLRIFIDYVLVQGATDWLRPLLIGMLLTALLQGVLTWLKQYYLLRAETKLALTSSAKFFNHVFAMPMRFFTMRQAGEISNRVQLNDQVATLVAGDLTANALNFVLIAFYALLMFRYDTVLTLGAILIAGVNAAALFYVSRKRVVLNQKFQQDSGKLMGTTFYGIKTIESLKASGSEPDFFARWSGLFANMVNGQQQLQVATVFLLALPPFLQSFGNIAILSVGGLRVMEGQLSMGMLIAFQSLLMSFLAPVNEMVTLGQKLQDAEGNMQRLDDVMDNDVELETDEDDDEEHQPLEGHIELRDITFGYNVLEAPLIENFSLKLEPGQRVALVGGSGSGKSTVSKLVAGLYEPWSGELLFDGIPRRELPRRRVAASVGMVDQEISLFEGSIAENISMWDGTMPQEEIERAARDAAIDEVISSRTGGYQANLSEGGSNFSGGQRQRIEIARALATNPSILILDEATSALDPTTEKRIDENIRKRGCTCLIVAHRLSTIRDCDEIIVLEYGKVKERGTHQSLMALGGVYAGLIKTG</sequence>
<keyword evidence="5" id="KW-0547">Nucleotide-binding</keyword>
<dbReference type="InterPro" id="IPR005074">
    <property type="entry name" value="Peptidase_C39"/>
</dbReference>
<keyword evidence="3" id="KW-1003">Cell membrane</keyword>
<feature type="domain" description="ABC transporter" evidence="12">
    <location>
        <begin position="490"/>
        <end position="723"/>
    </location>
</feature>
<dbReference type="Pfam" id="PF00005">
    <property type="entry name" value="ABC_tran"/>
    <property type="match status" value="1"/>
</dbReference>
<dbReference type="InterPro" id="IPR022514">
    <property type="entry name" value="NHPM_micro_ABC1"/>
</dbReference>
<dbReference type="NCBIfam" id="TIGR03796">
    <property type="entry name" value="NHLM_micro_ABC1"/>
    <property type="match status" value="1"/>
</dbReference>
<dbReference type="GO" id="GO:0015031">
    <property type="term" value="P:protein transport"/>
    <property type="evidence" value="ECO:0007669"/>
    <property type="project" value="UniProtKB-KW"/>
</dbReference>
<keyword evidence="10" id="KW-0080">Bacteriocin transport</keyword>
<feature type="transmembrane region" description="Helical" evidence="11">
    <location>
        <begin position="310"/>
        <end position="330"/>
    </location>
</feature>
<dbReference type="GO" id="GO:0016887">
    <property type="term" value="F:ATP hydrolysis activity"/>
    <property type="evidence" value="ECO:0007669"/>
    <property type="project" value="InterPro"/>
</dbReference>
<dbReference type="InterPro" id="IPR003593">
    <property type="entry name" value="AAA+_ATPase"/>
</dbReference>
<dbReference type="EMBL" id="CP000096">
    <property type="protein sequence ID" value="ABB23738.1"/>
    <property type="molecule type" value="Genomic_DNA"/>
</dbReference>
<dbReference type="CDD" id="cd18569">
    <property type="entry name" value="ABC_6TM_NHLM_bacteriocin"/>
    <property type="match status" value="1"/>
</dbReference>
<dbReference type="AlphaFoldDB" id="Q3B4J3"/>
<feature type="domain" description="Peptidase C39" evidence="14">
    <location>
        <begin position="24"/>
        <end position="143"/>
    </location>
</feature>
<keyword evidence="6" id="KW-0067">ATP-binding</keyword>
<evidence type="ECO:0000313" key="15">
    <source>
        <dbReference type="EMBL" id="ABB23738.1"/>
    </source>
</evidence>
<dbReference type="InterPro" id="IPR027417">
    <property type="entry name" value="P-loop_NTPase"/>
</dbReference>
<dbReference type="PROSITE" id="PS50990">
    <property type="entry name" value="PEPTIDASE_C39"/>
    <property type="match status" value="1"/>
</dbReference>
<evidence type="ECO:0000256" key="9">
    <source>
        <dbReference type="ARBA" id="ARBA00023136"/>
    </source>
</evidence>
<evidence type="ECO:0000256" key="11">
    <source>
        <dbReference type="SAM" id="Phobius"/>
    </source>
</evidence>
<dbReference type="PANTHER" id="PTHR24221:SF654">
    <property type="entry name" value="ATP-BINDING CASSETTE SUB-FAMILY B MEMBER 6"/>
    <property type="match status" value="1"/>
</dbReference>
<dbReference type="Pfam" id="PF03412">
    <property type="entry name" value="Peptidase_C39"/>
    <property type="match status" value="1"/>
</dbReference>
<keyword evidence="8 11" id="KW-1133">Transmembrane helix</keyword>
<dbReference type="SUPFAM" id="SSF90123">
    <property type="entry name" value="ABC transporter transmembrane region"/>
    <property type="match status" value="1"/>
</dbReference>
<proteinExistence type="predicted"/>
<dbReference type="Proteomes" id="UP000002709">
    <property type="component" value="Chromosome"/>
</dbReference>
<dbReference type="GO" id="GO:0140359">
    <property type="term" value="F:ABC-type transporter activity"/>
    <property type="evidence" value="ECO:0007669"/>
    <property type="project" value="InterPro"/>
</dbReference>
<evidence type="ECO:0000256" key="2">
    <source>
        <dbReference type="ARBA" id="ARBA00022448"/>
    </source>
</evidence>
<dbReference type="eggNOG" id="COG2274">
    <property type="taxonomic scope" value="Bacteria"/>
</dbReference>
<feature type="domain" description="ABC transmembrane type-1" evidence="13">
    <location>
        <begin position="176"/>
        <end position="455"/>
    </location>
</feature>
<dbReference type="SUPFAM" id="SSF52540">
    <property type="entry name" value="P-loop containing nucleoside triphosphate hydrolases"/>
    <property type="match status" value="1"/>
</dbReference>
<dbReference type="Pfam" id="PF00664">
    <property type="entry name" value="ABC_membrane"/>
    <property type="match status" value="1"/>
</dbReference>
<protein>
    <submittedName>
        <fullName evidence="15">ATPase</fullName>
    </submittedName>
</protein>
<evidence type="ECO:0000259" key="13">
    <source>
        <dbReference type="PROSITE" id="PS50929"/>
    </source>
</evidence>
<evidence type="ECO:0000256" key="7">
    <source>
        <dbReference type="ARBA" id="ARBA00022927"/>
    </source>
</evidence>
<keyword evidence="2" id="KW-0813">Transport</keyword>
<dbReference type="GO" id="GO:0005886">
    <property type="term" value="C:plasma membrane"/>
    <property type="evidence" value="ECO:0007669"/>
    <property type="project" value="UniProtKB-SubCell"/>
</dbReference>
<feature type="transmembrane region" description="Helical" evidence="11">
    <location>
        <begin position="280"/>
        <end position="304"/>
    </location>
</feature>
<evidence type="ECO:0000256" key="8">
    <source>
        <dbReference type="ARBA" id="ARBA00022989"/>
    </source>
</evidence>
<dbReference type="PROSITE" id="PS00211">
    <property type="entry name" value="ABC_TRANSPORTER_1"/>
    <property type="match status" value="1"/>
</dbReference>
<name>Q3B4J3_CHLL3</name>
<keyword evidence="4 11" id="KW-0812">Transmembrane</keyword>
<evidence type="ECO:0000256" key="5">
    <source>
        <dbReference type="ARBA" id="ARBA00022741"/>
    </source>
</evidence>
<dbReference type="GO" id="GO:0043213">
    <property type="term" value="P:bacteriocin transport"/>
    <property type="evidence" value="ECO:0007669"/>
    <property type="project" value="UniProtKB-KW"/>
</dbReference>
<dbReference type="MEROPS" id="C39.005"/>
<organism evidence="15 16">
    <name type="scientific">Chlorobium luteolum (strain DSM 273 / BCRC 81028 / 2530)</name>
    <name type="common">Pelodictyon luteolum</name>
    <dbReference type="NCBI Taxonomy" id="319225"/>
    <lineage>
        <taxon>Bacteria</taxon>
        <taxon>Pseudomonadati</taxon>
        <taxon>Chlorobiota</taxon>
        <taxon>Chlorobiia</taxon>
        <taxon>Chlorobiales</taxon>
        <taxon>Chlorobiaceae</taxon>
        <taxon>Chlorobium/Pelodictyon group</taxon>
        <taxon>Pelodictyon</taxon>
    </lineage>
</organism>
<evidence type="ECO:0000256" key="4">
    <source>
        <dbReference type="ARBA" id="ARBA00022692"/>
    </source>
</evidence>
<dbReference type="InterPro" id="IPR011527">
    <property type="entry name" value="ABC1_TM_dom"/>
</dbReference>
<evidence type="ECO:0000259" key="14">
    <source>
        <dbReference type="PROSITE" id="PS50990"/>
    </source>
</evidence>
<dbReference type="KEGG" id="plt:Plut_0873"/>
<evidence type="ECO:0000313" key="16">
    <source>
        <dbReference type="Proteomes" id="UP000002709"/>
    </source>
</evidence>
<accession>Q3B4J3</accession>
<dbReference type="Gene3D" id="1.20.1560.10">
    <property type="entry name" value="ABC transporter type 1, transmembrane domain"/>
    <property type="match status" value="1"/>
</dbReference>
<keyword evidence="7" id="KW-0653">Protein transport</keyword>
<evidence type="ECO:0000256" key="3">
    <source>
        <dbReference type="ARBA" id="ARBA00022475"/>
    </source>
</evidence>
<reference evidence="16" key="1">
    <citation type="submission" date="2005-08" db="EMBL/GenBank/DDBJ databases">
        <title>Complete sequence of Pelodictyon luteolum DSM 273.</title>
        <authorList>
            <consortium name="US DOE Joint Genome Institute"/>
            <person name="Copeland A."/>
            <person name="Lucas S."/>
            <person name="Lapidus A."/>
            <person name="Barry K."/>
            <person name="Detter J.C."/>
            <person name="Glavina T."/>
            <person name="Hammon N."/>
            <person name="Israni S."/>
            <person name="Pitluck S."/>
            <person name="Bryant D."/>
            <person name="Schmutz J."/>
            <person name="Larimer F."/>
            <person name="Land M."/>
            <person name="Kyrpides N."/>
            <person name="Ivanova N."/>
            <person name="Richardson P."/>
        </authorList>
    </citation>
    <scope>NUCLEOTIDE SEQUENCE [LARGE SCALE GENOMIC DNA]</scope>
    <source>
        <strain evidence="16">DSM 273 / BCRC 81028 / 2530</strain>
    </source>
</reference>
<dbReference type="OrthoDB" id="593815at2"/>
<dbReference type="InterPro" id="IPR017871">
    <property type="entry name" value="ABC_transporter-like_CS"/>
</dbReference>
<dbReference type="RefSeq" id="WP_011357612.1">
    <property type="nucleotide sequence ID" value="NC_007512.1"/>
</dbReference>
<dbReference type="GO" id="GO:0034040">
    <property type="term" value="F:ATPase-coupled lipid transmembrane transporter activity"/>
    <property type="evidence" value="ECO:0007669"/>
    <property type="project" value="TreeGrafter"/>
</dbReference>
<dbReference type="GO" id="GO:0006508">
    <property type="term" value="P:proteolysis"/>
    <property type="evidence" value="ECO:0007669"/>
    <property type="project" value="InterPro"/>
</dbReference>
<dbReference type="Gene3D" id="3.40.50.300">
    <property type="entry name" value="P-loop containing nucleotide triphosphate hydrolases"/>
    <property type="match status" value="1"/>
</dbReference>
<feature type="transmembrane region" description="Helical" evidence="11">
    <location>
        <begin position="172"/>
        <end position="197"/>
    </location>
</feature>